<evidence type="ECO:0000256" key="8">
    <source>
        <dbReference type="SAM" id="SignalP"/>
    </source>
</evidence>
<feature type="chain" id="PRO_5016996809" evidence="8">
    <location>
        <begin position="18"/>
        <end position="374"/>
    </location>
</feature>
<dbReference type="KEGG" id="pamo:BAR1_16110"/>
<dbReference type="InterPro" id="IPR004852">
    <property type="entry name" value="Di-haem_cyt_c_peroxidsae"/>
</dbReference>
<reference evidence="10 11" key="1">
    <citation type="submission" date="2018-09" db="EMBL/GenBank/DDBJ databases">
        <title>Profundibacter amoris BAR1 gen. nov., sp. nov., a new member of the Roseobacter clade isolated at Lokis Castle Vent Field on the Arctic Mid-Oceanic Ridge.</title>
        <authorList>
            <person name="Le Moine Bauer S."/>
            <person name="Sjoeberg A.G."/>
            <person name="L'Haridon S."/>
            <person name="Stokke R."/>
            <person name="Roalkvam I."/>
            <person name="Steen I.H."/>
            <person name="Dahle H."/>
        </authorList>
    </citation>
    <scope>NUCLEOTIDE SEQUENCE [LARGE SCALE GENOMIC DNA]</scope>
    <source>
        <strain evidence="10 11">BAR1</strain>
    </source>
</reference>
<proteinExistence type="predicted"/>
<dbReference type="GO" id="GO:0004130">
    <property type="term" value="F:cytochrome-c peroxidase activity"/>
    <property type="evidence" value="ECO:0007669"/>
    <property type="project" value="TreeGrafter"/>
</dbReference>
<dbReference type="Gene3D" id="1.10.760.10">
    <property type="entry name" value="Cytochrome c-like domain"/>
    <property type="match status" value="2"/>
</dbReference>
<dbReference type="InterPro" id="IPR036909">
    <property type="entry name" value="Cyt_c-like_dom_sf"/>
</dbReference>
<accession>A0A347UM00</accession>
<dbReference type="Pfam" id="PF03150">
    <property type="entry name" value="CCP_MauG"/>
    <property type="match status" value="1"/>
</dbReference>
<dbReference type="GO" id="GO:0009055">
    <property type="term" value="F:electron transfer activity"/>
    <property type="evidence" value="ECO:0007669"/>
    <property type="project" value="InterPro"/>
</dbReference>
<dbReference type="GO" id="GO:0030313">
    <property type="term" value="C:cell envelope"/>
    <property type="evidence" value="ECO:0007669"/>
    <property type="project" value="UniProtKB-SubCell"/>
</dbReference>
<dbReference type="EMBL" id="CP032125">
    <property type="protein sequence ID" value="AXX99878.1"/>
    <property type="molecule type" value="Genomic_DNA"/>
</dbReference>
<keyword evidence="11" id="KW-1185">Reference proteome</keyword>
<dbReference type="PROSITE" id="PS51007">
    <property type="entry name" value="CYTC"/>
    <property type="match status" value="2"/>
</dbReference>
<evidence type="ECO:0000256" key="3">
    <source>
        <dbReference type="ARBA" id="ARBA00022723"/>
    </source>
</evidence>
<dbReference type="SUPFAM" id="SSF46626">
    <property type="entry name" value="Cytochrome c"/>
    <property type="match status" value="2"/>
</dbReference>
<dbReference type="PANTHER" id="PTHR30600:SF10">
    <property type="entry name" value="BLL6722 PROTEIN"/>
    <property type="match status" value="1"/>
</dbReference>
<evidence type="ECO:0000313" key="10">
    <source>
        <dbReference type="EMBL" id="AXX99878.1"/>
    </source>
</evidence>
<evidence type="ECO:0000313" key="11">
    <source>
        <dbReference type="Proteomes" id="UP000261704"/>
    </source>
</evidence>
<keyword evidence="5" id="KW-0560">Oxidoreductase</keyword>
<dbReference type="GO" id="GO:0020037">
    <property type="term" value="F:heme binding"/>
    <property type="evidence" value="ECO:0007669"/>
    <property type="project" value="InterPro"/>
</dbReference>
<keyword evidence="2 7" id="KW-0349">Heme</keyword>
<evidence type="ECO:0000256" key="1">
    <source>
        <dbReference type="ARBA" id="ARBA00004196"/>
    </source>
</evidence>
<comment type="subcellular location">
    <subcellularLocation>
        <location evidence="1">Cell envelope</location>
    </subcellularLocation>
</comment>
<dbReference type="InterPro" id="IPR051395">
    <property type="entry name" value="Cytochrome_c_Peroxidase/MauG"/>
</dbReference>
<evidence type="ECO:0000256" key="6">
    <source>
        <dbReference type="ARBA" id="ARBA00023004"/>
    </source>
</evidence>
<name>A0A347UM00_9RHOB</name>
<gene>
    <name evidence="10" type="ORF">BAR1_16110</name>
</gene>
<keyword evidence="6 7" id="KW-0408">Iron</keyword>
<keyword evidence="3 7" id="KW-0479">Metal-binding</keyword>
<dbReference type="InterPro" id="IPR009056">
    <property type="entry name" value="Cyt_c-like_dom"/>
</dbReference>
<feature type="signal peptide" evidence="8">
    <location>
        <begin position="1"/>
        <end position="17"/>
    </location>
</feature>
<feature type="domain" description="Cytochrome c" evidence="9">
    <location>
        <begin position="198"/>
        <end position="364"/>
    </location>
</feature>
<sequence length="374" mass="41075">MKLAVVFWVLGAGMAQAGFDSIEELGEALFFDVNLSQNRTQSCASCHNPDQAYVDTRQTDAGLAFSLGDDGESLGDRNAPTITYAREVPLFQVNDMGFYMGGQFLDGRAHDLAAQAGGPPLNPIEMGMPDKASVVLRLAENTDYVAALKAYFGADVADVEAAFDAMTQAIAAYERTDLFAPYDSKYDRAVRGDYVMTPQEALGQDLFFDKERTNCSLCHFGNEKPASAGELFTAHEYFNLGVPTNVPGRKANGVLVGKIDFGLLGNPEVNDVIEMGKFRTPTLRNVAVTGPYMHNGIFNDLRTVVLFYNRYNTDDPEWQINPETGKPFGWPEVPKTLAVRELTHGPALSNDEIDALVAFMETLTDARYEDLLQE</sequence>
<evidence type="ECO:0000259" key="9">
    <source>
        <dbReference type="PROSITE" id="PS51007"/>
    </source>
</evidence>
<feature type="domain" description="Cytochrome c" evidence="9">
    <location>
        <begin position="21"/>
        <end position="156"/>
    </location>
</feature>
<keyword evidence="4 8" id="KW-0732">Signal</keyword>
<dbReference type="AlphaFoldDB" id="A0A347UM00"/>
<organism evidence="10 11">
    <name type="scientific">Profundibacter amoris</name>
    <dbReference type="NCBI Taxonomy" id="2171755"/>
    <lineage>
        <taxon>Bacteria</taxon>
        <taxon>Pseudomonadati</taxon>
        <taxon>Pseudomonadota</taxon>
        <taxon>Alphaproteobacteria</taxon>
        <taxon>Rhodobacterales</taxon>
        <taxon>Paracoccaceae</taxon>
        <taxon>Profundibacter</taxon>
    </lineage>
</organism>
<dbReference type="PANTHER" id="PTHR30600">
    <property type="entry name" value="CYTOCHROME C PEROXIDASE-RELATED"/>
    <property type="match status" value="1"/>
</dbReference>
<evidence type="ECO:0000256" key="5">
    <source>
        <dbReference type="ARBA" id="ARBA00023002"/>
    </source>
</evidence>
<dbReference type="OrthoDB" id="9805202at2"/>
<protein>
    <submittedName>
        <fullName evidence="10">Methylamine utilization protein MauG</fullName>
    </submittedName>
</protein>
<dbReference type="GO" id="GO:0046872">
    <property type="term" value="F:metal ion binding"/>
    <property type="evidence" value="ECO:0007669"/>
    <property type="project" value="UniProtKB-KW"/>
</dbReference>
<evidence type="ECO:0000256" key="7">
    <source>
        <dbReference type="PROSITE-ProRule" id="PRU00433"/>
    </source>
</evidence>
<dbReference type="Proteomes" id="UP000261704">
    <property type="component" value="Chromosome"/>
</dbReference>
<evidence type="ECO:0000256" key="2">
    <source>
        <dbReference type="ARBA" id="ARBA00022617"/>
    </source>
</evidence>
<evidence type="ECO:0000256" key="4">
    <source>
        <dbReference type="ARBA" id="ARBA00022729"/>
    </source>
</evidence>